<feature type="transmembrane region" description="Helical" evidence="2">
    <location>
        <begin position="12"/>
        <end position="33"/>
    </location>
</feature>
<comment type="caution">
    <text evidence="3">The sequence shown here is derived from an EMBL/GenBank/DDBJ whole genome shotgun (WGS) entry which is preliminary data.</text>
</comment>
<dbReference type="GeneID" id="66579558"/>
<keyword evidence="1" id="KW-0175">Coiled coil</keyword>
<name>A0A395WCT2_9FIRM</name>
<evidence type="ECO:0000313" key="4">
    <source>
        <dbReference type="Proteomes" id="UP000265489"/>
    </source>
</evidence>
<dbReference type="Gene3D" id="3.40.630.40">
    <property type="entry name" value="Zn-dependent exopeptidases"/>
    <property type="match status" value="1"/>
</dbReference>
<dbReference type="Proteomes" id="UP000265489">
    <property type="component" value="Unassembled WGS sequence"/>
</dbReference>
<keyword evidence="2" id="KW-1133">Transmembrane helix</keyword>
<dbReference type="EMBL" id="QRYQ01000005">
    <property type="protein sequence ID" value="RGU92626.1"/>
    <property type="molecule type" value="Genomic_DNA"/>
</dbReference>
<keyword evidence="2" id="KW-0472">Membrane</keyword>
<proteinExistence type="predicted"/>
<evidence type="ECO:0000313" key="3">
    <source>
        <dbReference type="EMBL" id="RGU92626.1"/>
    </source>
</evidence>
<dbReference type="AlphaFoldDB" id="A0A395WCT2"/>
<evidence type="ECO:0000256" key="2">
    <source>
        <dbReference type="SAM" id="Phobius"/>
    </source>
</evidence>
<dbReference type="RefSeq" id="WP_118324881.1">
    <property type="nucleotide sequence ID" value="NZ_CATXNH010000051.1"/>
</dbReference>
<feature type="coiled-coil region" evidence="1">
    <location>
        <begin position="230"/>
        <end position="260"/>
    </location>
</feature>
<gene>
    <name evidence="3" type="ORF">DWW32_04215</name>
</gene>
<protein>
    <recommendedName>
        <fullName evidence="5">N-acetylmuramoyl-L-alanine amidase</fullName>
    </recommendedName>
</protein>
<evidence type="ECO:0000256" key="1">
    <source>
        <dbReference type="SAM" id="Coils"/>
    </source>
</evidence>
<organism evidence="3 4">
    <name type="scientific">Holdemanella biformis</name>
    <dbReference type="NCBI Taxonomy" id="1735"/>
    <lineage>
        <taxon>Bacteria</taxon>
        <taxon>Bacillati</taxon>
        <taxon>Bacillota</taxon>
        <taxon>Erysipelotrichia</taxon>
        <taxon>Erysipelotrichales</taxon>
        <taxon>Erysipelotrichaceae</taxon>
        <taxon>Holdemanella</taxon>
    </lineage>
</organism>
<evidence type="ECO:0008006" key="5">
    <source>
        <dbReference type="Google" id="ProtNLM"/>
    </source>
</evidence>
<sequence>MKKTRVINKRNLSTMIIGMVTIAVAIVCVFLYVSKPKQTNKSSQSYLNGVDVDKLQKKVGKDFEGTYLLKDYVVYGETLSLYKSKYGSTETDKMQGNNIVLRNVMTDATTSFTFNGSVDSGVDLGTLKEGIYELYTYNHFEKERIYFKDAFKAKAITTMRRDEKVTSVSFMADKNALKEYGIQFKKNYAFIIVTNQEPNEDIYDVVIDPCGNAMNYFSNTVDVGASTSILDESSSSLEFAKKVKKELEKKGLKVKILRKENETPGYYGANGRPARAYKTKAKLYLALGASLDENVYAPYMLTSPYTNSGLANTVSYFMEQNGLTLYEARTNTTQENGVLYDSYAESDDGKVLEYELYPQLRETGGRATYAGVYGDEFKNVDYKDAYGMYGLYFSYASAMNSQSVTYYNENADAIAKILVKSIVRYFEI</sequence>
<accession>A0A395WCT2</accession>
<keyword evidence="2" id="KW-0812">Transmembrane</keyword>
<reference evidence="3 4" key="1">
    <citation type="submission" date="2018-08" db="EMBL/GenBank/DDBJ databases">
        <title>A genome reference for cultivated species of the human gut microbiota.</title>
        <authorList>
            <person name="Zou Y."/>
            <person name="Xue W."/>
            <person name="Luo G."/>
        </authorList>
    </citation>
    <scope>NUCLEOTIDE SEQUENCE [LARGE SCALE GENOMIC DNA]</scope>
    <source>
        <strain evidence="3 4">AF15-20</strain>
    </source>
</reference>